<dbReference type="PROSITE" id="PS51000">
    <property type="entry name" value="HTH_DEOR_2"/>
    <property type="match status" value="1"/>
</dbReference>
<dbReference type="GO" id="GO:0003677">
    <property type="term" value="F:DNA binding"/>
    <property type="evidence" value="ECO:0007669"/>
    <property type="project" value="UniProtKB-KW"/>
</dbReference>
<dbReference type="PANTHER" id="PTHR30363:SF51">
    <property type="entry name" value="HTH-TYPE TRANSCRIPTIONAL REPRESSOR GLCR"/>
    <property type="match status" value="1"/>
</dbReference>
<dbReference type="SUPFAM" id="SSF46785">
    <property type="entry name" value="Winged helix' DNA-binding domain"/>
    <property type="match status" value="1"/>
</dbReference>
<keyword evidence="2" id="KW-0238">DNA-binding</keyword>
<proteinExistence type="predicted"/>
<evidence type="ECO:0000256" key="1">
    <source>
        <dbReference type="ARBA" id="ARBA00023015"/>
    </source>
</evidence>
<keyword evidence="6" id="KW-1185">Reference proteome</keyword>
<dbReference type="RefSeq" id="WP_029331825.1">
    <property type="nucleotide sequence ID" value="NZ_LR732312.1"/>
</dbReference>
<dbReference type="PANTHER" id="PTHR30363">
    <property type="entry name" value="HTH-TYPE TRANSCRIPTIONAL REGULATOR SRLR-RELATED"/>
    <property type="match status" value="1"/>
</dbReference>
<dbReference type="EMBL" id="CABWKQ010000018">
    <property type="protein sequence ID" value="VWX35420.1"/>
    <property type="molecule type" value="Genomic_DNA"/>
</dbReference>
<name>A0A653I8I9_9BACL</name>
<evidence type="ECO:0000256" key="2">
    <source>
        <dbReference type="ARBA" id="ARBA00023125"/>
    </source>
</evidence>
<accession>A0A653I8I9</accession>
<keyword evidence="3" id="KW-0804">Transcription</keyword>
<dbReference type="InterPro" id="IPR050313">
    <property type="entry name" value="Carb_Metab_HTH_regulators"/>
</dbReference>
<dbReference type="SUPFAM" id="SSF100950">
    <property type="entry name" value="NagB/RpiA/CoA transferase-like"/>
    <property type="match status" value="1"/>
</dbReference>
<dbReference type="InterPro" id="IPR036388">
    <property type="entry name" value="WH-like_DNA-bd_sf"/>
</dbReference>
<dbReference type="InterPro" id="IPR037171">
    <property type="entry name" value="NagB/RpiA_transferase-like"/>
</dbReference>
<feature type="domain" description="HTH deoR-type" evidence="4">
    <location>
        <begin position="3"/>
        <end position="58"/>
    </location>
</feature>
<evidence type="ECO:0000313" key="6">
    <source>
        <dbReference type="Proteomes" id="UP000439752"/>
    </source>
</evidence>
<dbReference type="Gene3D" id="1.10.10.10">
    <property type="entry name" value="Winged helix-like DNA-binding domain superfamily/Winged helix DNA-binding domain"/>
    <property type="match status" value="1"/>
</dbReference>
<dbReference type="SMART" id="SM00420">
    <property type="entry name" value="HTH_DEOR"/>
    <property type="match status" value="1"/>
</dbReference>
<dbReference type="GO" id="GO:0003700">
    <property type="term" value="F:DNA-binding transcription factor activity"/>
    <property type="evidence" value="ECO:0007669"/>
    <property type="project" value="InterPro"/>
</dbReference>
<reference evidence="5 6" key="1">
    <citation type="submission" date="2019-10" db="EMBL/GenBank/DDBJ databases">
        <authorList>
            <person name="Karimi E."/>
        </authorList>
    </citation>
    <scope>NUCLEOTIDE SEQUENCE [LARGE SCALE GENOMIC DNA]</scope>
    <source>
        <strain evidence="5">Exiguobacterium sp. 9Y</strain>
    </source>
</reference>
<dbReference type="InterPro" id="IPR018356">
    <property type="entry name" value="Tscrpt_reg_HTH_DeoR_CS"/>
</dbReference>
<dbReference type="InterPro" id="IPR036390">
    <property type="entry name" value="WH_DNA-bd_sf"/>
</dbReference>
<evidence type="ECO:0000259" key="4">
    <source>
        <dbReference type="PROSITE" id="PS51000"/>
    </source>
</evidence>
<evidence type="ECO:0000256" key="3">
    <source>
        <dbReference type="ARBA" id="ARBA00023163"/>
    </source>
</evidence>
<dbReference type="InterPro" id="IPR014036">
    <property type="entry name" value="DeoR-like_C"/>
</dbReference>
<sequence length="253" mass="28846">MGQAERLQKMREWIKTTPELTLDQLVETYQISRDTARRDIIQLESEGDIIRIKNGLVRAGAKRTLKYDQRTEQPEKERIAKRASMRIKQDDRILLDAATTVAKMTAYIPFYSLQVITNSLEIAEQIGERANVDLYVTGGKFDPHARSLVGIKTADDILNYQVDRVFLGACGLTSEGVFAENLEEAIVKKAMIRSGAEVIVLADRTKFDKRFFHKVCSFEQLDVLITNERPSADWEERLHQANVTIEVAKEELT</sequence>
<keyword evidence="1" id="KW-0805">Transcription regulation</keyword>
<organism evidence="5 6">
    <name type="scientific">Exiguobacterium oxidotolerans</name>
    <dbReference type="NCBI Taxonomy" id="223958"/>
    <lineage>
        <taxon>Bacteria</taxon>
        <taxon>Bacillati</taxon>
        <taxon>Bacillota</taxon>
        <taxon>Bacilli</taxon>
        <taxon>Bacillales</taxon>
        <taxon>Bacillales Family XII. Incertae Sedis</taxon>
        <taxon>Exiguobacterium</taxon>
    </lineage>
</organism>
<protein>
    <submittedName>
        <fullName evidence="5">DeoR family transcriptional regulator</fullName>
    </submittedName>
</protein>
<dbReference type="SMART" id="SM01134">
    <property type="entry name" value="DeoRC"/>
    <property type="match status" value="1"/>
</dbReference>
<dbReference type="Proteomes" id="UP000439752">
    <property type="component" value="Unassembled WGS sequence"/>
</dbReference>
<evidence type="ECO:0000313" key="5">
    <source>
        <dbReference type="EMBL" id="VWX35420.1"/>
    </source>
</evidence>
<dbReference type="PROSITE" id="PS00894">
    <property type="entry name" value="HTH_DEOR_1"/>
    <property type="match status" value="1"/>
</dbReference>
<gene>
    <name evidence="5" type="ORF">EXIGUO9Y_250023</name>
</gene>
<dbReference type="AlphaFoldDB" id="A0A653I8I9"/>
<dbReference type="InterPro" id="IPR001034">
    <property type="entry name" value="DeoR_HTH"/>
</dbReference>
<dbReference type="Pfam" id="PF00455">
    <property type="entry name" value="DeoRC"/>
    <property type="match status" value="1"/>
</dbReference>
<dbReference type="Gene3D" id="3.40.50.1360">
    <property type="match status" value="1"/>
</dbReference>
<dbReference type="Pfam" id="PF08220">
    <property type="entry name" value="HTH_DeoR"/>
    <property type="match status" value="1"/>
</dbReference>